<dbReference type="AlphaFoldDB" id="A0A7J5BBR3"/>
<gene>
    <name evidence="1" type="ORF">F8O05_06575</name>
</gene>
<dbReference type="Proteomes" id="UP000433493">
    <property type="component" value="Unassembled WGS sequence"/>
</dbReference>
<dbReference type="RefSeq" id="WP_158051960.1">
    <property type="nucleotide sequence ID" value="NZ_WBKB01000003.1"/>
</dbReference>
<comment type="caution">
    <text evidence="1">The sequence shown here is derived from an EMBL/GenBank/DDBJ whole genome shotgun (WGS) entry which is preliminary data.</text>
</comment>
<protein>
    <submittedName>
        <fullName evidence="1">Uncharacterized protein</fullName>
    </submittedName>
</protein>
<keyword evidence="2" id="KW-1185">Reference proteome</keyword>
<evidence type="ECO:0000313" key="1">
    <source>
        <dbReference type="EMBL" id="KAB1643545.1"/>
    </source>
</evidence>
<organism evidence="1 2">
    <name type="scientific">Gulosibacter chungangensis</name>
    <dbReference type="NCBI Taxonomy" id="979746"/>
    <lineage>
        <taxon>Bacteria</taxon>
        <taxon>Bacillati</taxon>
        <taxon>Actinomycetota</taxon>
        <taxon>Actinomycetes</taxon>
        <taxon>Micrococcales</taxon>
        <taxon>Microbacteriaceae</taxon>
        <taxon>Gulosibacter</taxon>
    </lineage>
</organism>
<dbReference type="OrthoDB" id="3714301at2"/>
<accession>A0A7J5BBR3</accession>
<dbReference type="EMBL" id="WBKB01000003">
    <property type="protein sequence ID" value="KAB1643545.1"/>
    <property type="molecule type" value="Genomic_DNA"/>
</dbReference>
<reference evidence="1 2" key="1">
    <citation type="submission" date="2019-09" db="EMBL/GenBank/DDBJ databases">
        <title>Phylogeny of genus Pseudoclavibacter and closely related genus.</title>
        <authorList>
            <person name="Li Y."/>
        </authorList>
    </citation>
    <scope>NUCLEOTIDE SEQUENCE [LARGE SCALE GENOMIC DNA]</scope>
    <source>
        <strain evidence="1 2">KCTC 13959</strain>
    </source>
</reference>
<name>A0A7J5BBR3_9MICO</name>
<evidence type="ECO:0000313" key="2">
    <source>
        <dbReference type="Proteomes" id="UP000433493"/>
    </source>
</evidence>
<proteinExistence type="predicted"/>
<sequence length="599" mass="64867">MADFFDDPDFAEQMARQGIRHQPGMSAELLEQLAPLLKAEGVDLDDPDNPPNLETLNAAMAVAVERHNMHLHTPVGRHRDLALAMLREIAVAIAEGDSDTAVDLFDSIQPEETDVRPAASHVIGVSLGLLDEWFADQSIQRDVLRATVPKLFSKPSRNVARDLLSLAIKGRATGSLDQLIRRNGGLVVTEAGALAVAGALIARAKGAGVSVAELGGQVLTAIELPVNSGGPAFLTEPVADIDWEAVQREPLLRGLREWLDGEDFLPSEADGVLQTLVTIFSAMRRHHRPIEKPADVEMLSKHLDEFVEGFGPLDDIELAIDTLLHYQMARAEAAAEWGQIHDEPDGTVTLDMELGALTKDAEEHTNALPDEERMSAFTRTRLYSATREFIHWVGDRGQSVTSTGVLRRADIATVAGMLGIEAVGVAKLPPAGEAGGVRHVKSMLDIPELVIWWDALKAGQIIEVTKTRVRLGRQGQRLHAGEPWTTSVMDSMIEGGVEMGVANFCIDEGFDSGYGKDGSARVMFLIAATHGAIRHAPSIDTSEIDPETFERIDHTKQLFGPLCSLGIFEQNGKDVAVPVAWGGPVARGLLQGVTRDYVE</sequence>